<evidence type="ECO:0000256" key="17">
    <source>
        <dbReference type="RuleBase" id="RU000304"/>
    </source>
</evidence>
<evidence type="ECO:0000256" key="15">
    <source>
        <dbReference type="ARBA" id="ARBA00023180"/>
    </source>
</evidence>
<accession>A0A6A3BCT4</accession>
<proteinExistence type="inferred from homology"/>
<comment type="similarity">
    <text evidence="3">In the C-terminal section; belongs to the protein kinase superfamily. Ser/Thr protein kinase family.</text>
</comment>
<dbReference type="SMART" id="SM00220">
    <property type="entry name" value="S_TKc"/>
    <property type="match status" value="1"/>
</dbReference>
<reference evidence="20" key="1">
    <citation type="submission" date="2019-09" db="EMBL/GenBank/DDBJ databases">
        <title>Draft genome information of white flower Hibiscus syriacus.</title>
        <authorList>
            <person name="Kim Y.-M."/>
        </authorList>
    </citation>
    <scope>NUCLEOTIDE SEQUENCE [LARGE SCALE GENOMIC DNA]</scope>
    <source>
        <strain evidence="20">YM2019G1</strain>
    </source>
</reference>
<keyword evidence="4" id="KW-1003">Cell membrane</keyword>
<comment type="subcellular location">
    <subcellularLocation>
        <location evidence="1">Cell membrane</location>
        <topology evidence="1">Single-pass type I membrane protein</topology>
    </subcellularLocation>
</comment>
<keyword evidence="10" id="KW-0418">Kinase</keyword>
<keyword evidence="15" id="KW-0325">Glycoprotein</keyword>
<evidence type="ECO:0000256" key="5">
    <source>
        <dbReference type="ARBA" id="ARBA00022679"/>
    </source>
</evidence>
<evidence type="ECO:0000256" key="7">
    <source>
        <dbReference type="ARBA" id="ARBA00022729"/>
    </source>
</evidence>
<dbReference type="InterPro" id="IPR000719">
    <property type="entry name" value="Prot_kinase_dom"/>
</dbReference>
<gene>
    <name evidence="20" type="ORF">F3Y22_tig00110221pilonHSYRG00141</name>
</gene>
<organism evidence="20 21">
    <name type="scientific">Hibiscus syriacus</name>
    <name type="common">Rose of Sharon</name>
    <dbReference type="NCBI Taxonomy" id="106335"/>
    <lineage>
        <taxon>Eukaryota</taxon>
        <taxon>Viridiplantae</taxon>
        <taxon>Streptophyta</taxon>
        <taxon>Embryophyta</taxon>
        <taxon>Tracheophyta</taxon>
        <taxon>Spermatophyta</taxon>
        <taxon>Magnoliopsida</taxon>
        <taxon>eudicotyledons</taxon>
        <taxon>Gunneridae</taxon>
        <taxon>Pentapetalae</taxon>
        <taxon>rosids</taxon>
        <taxon>malvids</taxon>
        <taxon>Malvales</taxon>
        <taxon>Malvaceae</taxon>
        <taxon>Malvoideae</taxon>
        <taxon>Hibiscus</taxon>
    </lineage>
</organism>
<feature type="domain" description="Protein kinase" evidence="19">
    <location>
        <begin position="47"/>
        <end position="419"/>
    </location>
</feature>
<keyword evidence="13" id="KW-0472">Membrane</keyword>
<evidence type="ECO:0000256" key="10">
    <source>
        <dbReference type="ARBA" id="ARBA00022777"/>
    </source>
</evidence>
<evidence type="ECO:0000256" key="8">
    <source>
        <dbReference type="ARBA" id="ARBA00022734"/>
    </source>
</evidence>
<dbReference type="FunFam" id="1.10.510.10:FF:000240">
    <property type="entry name" value="Lectin-domain containing receptor kinase A4.3"/>
    <property type="match status" value="1"/>
</dbReference>
<keyword evidence="12" id="KW-1133">Transmembrane helix</keyword>
<keyword evidence="9 16" id="KW-0547">Nucleotide-binding</keyword>
<dbReference type="PROSITE" id="PS50011">
    <property type="entry name" value="PROTEIN_KINASE_DOM"/>
    <property type="match status" value="1"/>
</dbReference>
<protein>
    <submittedName>
        <fullName evidence="20">Mitochondrial substrate carrier family protein</fullName>
    </submittedName>
</protein>
<evidence type="ECO:0000256" key="13">
    <source>
        <dbReference type="ARBA" id="ARBA00023136"/>
    </source>
</evidence>
<comment type="similarity">
    <text evidence="17">Belongs to the protein kinase superfamily.</text>
</comment>
<evidence type="ECO:0000256" key="3">
    <source>
        <dbReference type="ARBA" id="ARBA00010217"/>
    </source>
</evidence>
<evidence type="ECO:0000256" key="1">
    <source>
        <dbReference type="ARBA" id="ARBA00004251"/>
    </source>
</evidence>
<dbReference type="Gene3D" id="1.10.510.10">
    <property type="entry name" value="Transferase(Phosphotransferase) domain 1"/>
    <property type="match status" value="1"/>
</dbReference>
<dbReference type="GO" id="GO:0005524">
    <property type="term" value="F:ATP binding"/>
    <property type="evidence" value="ECO:0007669"/>
    <property type="project" value="UniProtKB-UniRule"/>
</dbReference>
<sequence>MGSIAQSVLMALTVTVNQFASSNMHAVHRNQGKSPSTASKPKPTDTITASSTSGGGDIGVARRGFMLSVVASAPQLNDSRTQLLKKEEKMSSAAATAAKPVSFTSKSIQQMVSFIRQEAEERANEISISVDVTTVPFCFFAVRKKRGLAKGIKSAIPRVQTNNVPTRWSLAEIKSATMGFYKSRIIGKGGSAVVYKGYVPSAETVVVKRFDQFNGKAFTRNLFNTEFAIMDVSSTTTLLWRLRLKVVLRVTSALSFLHEECERQIIHRDVKTYNIMLDDEFNAKLGDFGLVEVYEHCCASRDATIPAGTIGYLAPEYVYTGVPTVKTDVYSFRVVVLEVATGKRPVDENGTVLVDWIWDLWVKKKLIEGVDSGMLCRYNVLEMERLFVRTPWMHGWMLHSIKSFQRYASGSLVRLVLEG</sequence>
<dbReference type="InterPro" id="IPR050528">
    <property type="entry name" value="L-type_Lectin-RKs"/>
</dbReference>
<dbReference type="GO" id="GO:0002229">
    <property type="term" value="P:defense response to oomycetes"/>
    <property type="evidence" value="ECO:0007669"/>
    <property type="project" value="UniProtKB-ARBA"/>
</dbReference>
<evidence type="ECO:0000256" key="9">
    <source>
        <dbReference type="ARBA" id="ARBA00022741"/>
    </source>
</evidence>
<dbReference type="Pfam" id="PF00069">
    <property type="entry name" value="Pkinase"/>
    <property type="match status" value="1"/>
</dbReference>
<dbReference type="InterPro" id="IPR017441">
    <property type="entry name" value="Protein_kinase_ATP_BS"/>
</dbReference>
<dbReference type="Gene3D" id="6.10.250.1620">
    <property type="match status" value="1"/>
</dbReference>
<evidence type="ECO:0000256" key="2">
    <source>
        <dbReference type="ARBA" id="ARBA00008536"/>
    </source>
</evidence>
<evidence type="ECO:0000259" key="19">
    <source>
        <dbReference type="PROSITE" id="PS50011"/>
    </source>
</evidence>
<keyword evidence="11 16" id="KW-0067">ATP-binding</keyword>
<dbReference type="AlphaFoldDB" id="A0A6A3BCT4"/>
<comment type="similarity">
    <text evidence="2">In the N-terminal section; belongs to the leguminous lectin family.</text>
</comment>
<feature type="compositionally biased region" description="Polar residues" evidence="18">
    <location>
        <begin position="32"/>
        <end position="52"/>
    </location>
</feature>
<dbReference type="EMBL" id="VEPZ02000884">
    <property type="protein sequence ID" value="KAE8712922.1"/>
    <property type="molecule type" value="Genomic_DNA"/>
</dbReference>
<evidence type="ECO:0000256" key="14">
    <source>
        <dbReference type="ARBA" id="ARBA00023170"/>
    </source>
</evidence>
<dbReference type="GO" id="GO:0004674">
    <property type="term" value="F:protein serine/threonine kinase activity"/>
    <property type="evidence" value="ECO:0007669"/>
    <property type="project" value="UniProtKB-KW"/>
</dbReference>
<evidence type="ECO:0000256" key="6">
    <source>
        <dbReference type="ARBA" id="ARBA00022692"/>
    </source>
</evidence>
<evidence type="ECO:0000313" key="20">
    <source>
        <dbReference type="EMBL" id="KAE8712922.1"/>
    </source>
</evidence>
<dbReference type="InterPro" id="IPR011009">
    <property type="entry name" value="Kinase-like_dom_sf"/>
</dbReference>
<dbReference type="Gene3D" id="3.30.200.20">
    <property type="entry name" value="Phosphorylase Kinase, domain 1"/>
    <property type="match status" value="1"/>
</dbReference>
<dbReference type="SUPFAM" id="SSF56112">
    <property type="entry name" value="Protein kinase-like (PK-like)"/>
    <property type="match status" value="1"/>
</dbReference>
<evidence type="ECO:0000313" key="21">
    <source>
        <dbReference type="Proteomes" id="UP000436088"/>
    </source>
</evidence>
<keyword evidence="6" id="KW-0812">Transmembrane</keyword>
<evidence type="ECO:0000256" key="11">
    <source>
        <dbReference type="ARBA" id="ARBA00022840"/>
    </source>
</evidence>
<name>A0A6A3BCT4_HIBSY</name>
<evidence type="ECO:0000256" key="18">
    <source>
        <dbReference type="SAM" id="MobiDB-lite"/>
    </source>
</evidence>
<dbReference type="InterPro" id="IPR008271">
    <property type="entry name" value="Ser/Thr_kinase_AS"/>
</dbReference>
<comment type="caution">
    <text evidence="20">The sequence shown here is derived from an EMBL/GenBank/DDBJ whole genome shotgun (WGS) entry which is preliminary data.</text>
</comment>
<dbReference type="PROSITE" id="PS00107">
    <property type="entry name" value="PROTEIN_KINASE_ATP"/>
    <property type="match status" value="1"/>
</dbReference>
<evidence type="ECO:0000256" key="16">
    <source>
        <dbReference type="PROSITE-ProRule" id="PRU10141"/>
    </source>
</evidence>
<dbReference type="Proteomes" id="UP000436088">
    <property type="component" value="Unassembled WGS sequence"/>
</dbReference>
<evidence type="ECO:0000256" key="12">
    <source>
        <dbReference type="ARBA" id="ARBA00022989"/>
    </source>
</evidence>
<keyword evidence="21" id="KW-1185">Reference proteome</keyword>
<feature type="binding site" evidence="16">
    <location>
        <position position="208"/>
    </location>
    <ligand>
        <name>ATP</name>
        <dbReference type="ChEBI" id="CHEBI:30616"/>
    </ligand>
</feature>
<feature type="region of interest" description="Disordered" evidence="18">
    <location>
        <begin position="26"/>
        <end position="55"/>
    </location>
</feature>
<keyword evidence="5" id="KW-0808">Transferase</keyword>
<keyword evidence="7" id="KW-0732">Signal</keyword>
<evidence type="ECO:0000256" key="4">
    <source>
        <dbReference type="ARBA" id="ARBA00022475"/>
    </source>
</evidence>
<keyword evidence="17" id="KW-0723">Serine/threonine-protein kinase</keyword>
<dbReference type="PANTHER" id="PTHR27007">
    <property type="match status" value="1"/>
</dbReference>
<keyword evidence="8" id="KW-0430">Lectin</keyword>
<dbReference type="GO" id="GO:0005886">
    <property type="term" value="C:plasma membrane"/>
    <property type="evidence" value="ECO:0007669"/>
    <property type="project" value="UniProtKB-SubCell"/>
</dbReference>
<keyword evidence="14" id="KW-0675">Receptor</keyword>
<dbReference type="GO" id="GO:0030246">
    <property type="term" value="F:carbohydrate binding"/>
    <property type="evidence" value="ECO:0007669"/>
    <property type="project" value="UniProtKB-KW"/>
</dbReference>
<dbReference type="PROSITE" id="PS00108">
    <property type="entry name" value="PROTEIN_KINASE_ST"/>
    <property type="match status" value="1"/>
</dbReference>